<dbReference type="InterPro" id="IPR025110">
    <property type="entry name" value="AMP-bd_C"/>
</dbReference>
<protein>
    <recommendedName>
        <fullName evidence="5">4-coumarate-CoA ligase</fullName>
    </recommendedName>
</protein>
<dbReference type="PROSITE" id="PS00455">
    <property type="entry name" value="AMP_BINDING"/>
    <property type="match status" value="1"/>
</dbReference>
<dbReference type="EMBL" id="JBFTWV010000008">
    <property type="protein sequence ID" value="KAL2799430.1"/>
    <property type="molecule type" value="Genomic_DNA"/>
</dbReference>
<accession>A0ABR4GK45</accession>
<dbReference type="Pfam" id="PF00501">
    <property type="entry name" value="AMP-binding"/>
    <property type="match status" value="1"/>
</dbReference>
<proteinExistence type="predicted"/>
<feature type="domain" description="AMP-binding enzyme C-terminal" evidence="2">
    <location>
        <begin position="469"/>
        <end position="544"/>
    </location>
</feature>
<dbReference type="PANTHER" id="PTHR24096:SF424">
    <property type="entry name" value="ACETYL-COA SYNTHETASE-LIKE PROTEIN-RELATED"/>
    <property type="match status" value="1"/>
</dbReference>
<dbReference type="InterPro" id="IPR020845">
    <property type="entry name" value="AMP-binding_CS"/>
</dbReference>
<dbReference type="Gene3D" id="3.40.50.980">
    <property type="match status" value="2"/>
</dbReference>
<evidence type="ECO:0008006" key="5">
    <source>
        <dbReference type="Google" id="ProtNLM"/>
    </source>
</evidence>
<dbReference type="Gene3D" id="2.30.38.10">
    <property type="entry name" value="Luciferase, Domain 3"/>
    <property type="match status" value="1"/>
</dbReference>
<dbReference type="Pfam" id="PF13193">
    <property type="entry name" value="AMP-binding_C"/>
    <property type="match status" value="1"/>
</dbReference>
<sequence length="566" mass="62057">MPIHSRWTVPIPEVSLQTWLFGSSNEPLSDQKIFLDADNPKTNYLTLSGYRLMSKRIALGLQRAGLQRGDRVLVFSGNNIYYPNIFMGIIMAGGIFTGAGPAATSAELARQLQDSGARFLIAATDNIAVALEAASRAGLPKDHIYAFDGLLERASPGDLVGVKYWTDILANAAEAEKFAWVEPEDPRSTTCCLNYSSGTTGAPKGVKITHYSYVANGQVIVHIAHLDPNWNAELKSKSNICCMPMYHAAGQTFFIVNQSKLQVPTYVMPAYSFEKLLRHIHEFRITCLLAAPPVLLKLAKSPLTEKHDLKSLDQVVCGTAPLAPDVAETVDRKLWPNGGKSFVRQGWGMTEFTCNGTLWASGDDEKSTSIGELVPNASLKIMDVEGTGQEITTPHTSGELWIAGPAMMKGYWRNPTATQEIIVEENGVRWLKTGDIVYVDRAEPGAKIFITDRIKELIKVRGFQVSPAELEATLLTHQSVVDAGVVGVVVDGNKVPRAYIVKRPDSDVTANDIANWIKGQVANYKWLKGGVVFVESIPRNPTGKILRRILRERAKREVGDLKGKLA</sequence>
<feature type="domain" description="AMP-dependent synthetase/ligase" evidence="1">
    <location>
        <begin position="42"/>
        <end position="412"/>
    </location>
</feature>
<comment type="caution">
    <text evidence="3">The sequence shown here is derived from an EMBL/GenBank/DDBJ whole genome shotgun (WGS) entry which is preliminary data.</text>
</comment>
<dbReference type="InterPro" id="IPR045851">
    <property type="entry name" value="AMP-bd_C_sf"/>
</dbReference>
<dbReference type="SUPFAM" id="SSF56801">
    <property type="entry name" value="Acetyl-CoA synthetase-like"/>
    <property type="match status" value="1"/>
</dbReference>
<evidence type="ECO:0000259" key="1">
    <source>
        <dbReference type="Pfam" id="PF00501"/>
    </source>
</evidence>
<dbReference type="PANTHER" id="PTHR24096">
    <property type="entry name" value="LONG-CHAIN-FATTY-ACID--COA LIGASE"/>
    <property type="match status" value="1"/>
</dbReference>
<organism evidence="3 4">
    <name type="scientific">Aspergillus keveii</name>
    <dbReference type="NCBI Taxonomy" id="714993"/>
    <lineage>
        <taxon>Eukaryota</taxon>
        <taxon>Fungi</taxon>
        <taxon>Dikarya</taxon>
        <taxon>Ascomycota</taxon>
        <taxon>Pezizomycotina</taxon>
        <taxon>Eurotiomycetes</taxon>
        <taxon>Eurotiomycetidae</taxon>
        <taxon>Eurotiales</taxon>
        <taxon>Aspergillaceae</taxon>
        <taxon>Aspergillus</taxon>
        <taxon>Aspergillus subgen. Nidulantes</taxon>
    </lineage>
</organism>
<reference evidence="3 4" key="1">
    <citation type="submission" date="2024-07" db="EMBL/GenBank/DDBJ databases">
        <title>Section-level genome sequencing and comparative genomics of Aspergillus sections Usti and Cavernicolus.</title>
        <authorList>
            <consortium name="Lawrence Berkeley National Laboratory"/>
            <person name="Nybo J.L."/>
            <person name="Vesth T.C."/>
            <person name="Theobald S."/>
            <person name="Frisvad J.C."/>
            <person name="Larsen T.O."/>
            <person name="Kjaerboelling I."/>
            <person name="Rothschild-Mancinelli K."/>
            <person name="Lyhne E.K."/>
            <person name="Kogle M.E."/>
            <person name="Barry K."/>
            <person name="Clum A."/>
            <person name="Na H."/>
            <person name="Ledsgaard L."/>
            <person name="Lin J."/>
            <person name="Lipzen A."/>
            <person name="Kuo A."/>
            <person name="Riley R."/>
            <person name="Mondo S."/>
            <person name="Labutti K."/>
            <person name="Haridas S."/>
            <person name="Pangalinan J."/>
            <person name="Salamov A.A."/>
            <person name="Simmons B.A."/>
            <person name="Magnuson J.K."/>
            <person name="Chen J."/>
            <person name="Drula E."/>
            <person name="Henrissat B."/>
            <person name="Wiebenga A."/>
            <person name="Lubbers R.J."/>
            <person name="Gomes A.C."/>
            <person name="Makela M.R."/>
            <person name="Stajich J."/>
            <person name="Grigoriev I.V."/>
            <person name="Mortensen U.H."/>
            <person name="De Vries R.P."/>
            <person name="Baker S.E."/>
            <person name="Andersen M.R."/>
        </authorList>
    </citation>
    <scope>NUCLEOTIDE SEQUENCE [LARGE SCALE GENOMIC DNA]</scope>
    <source>
        <strain evidence="3 4">CBS 209.92</strain>
    </source>
</reference>
<dbReference type="Gene3D" id="3.30.300.30">
    <property type="match status" value="1"/>
</dbReference>
<dbReference type="Proteomes" id="UP001610563">
    <property type="component" value="Unassembled WGS sequence"/>
</dbReference>
<keyword evidence="4" id="KW-1185">Reference proteome</keyword>
<evidence type="ECO:0000259" key="2">
    <source>
        <dbReference type="Pfam" id="PF13193"/>
    </source>
</evidence>
<evidence type="ECO:0000313" key="3">
    <source>
        <dbReference type="EMBL" id="KAL2799430.1"/>
    </source>
</evidence>
<name>A0ABR4GK45_9EURO</name>
<dbReference type="InterPro" id="IPR000873">
    <property type="entry name" value="AMP-dep_synth/lig_dom"/>
</dbReference>
<evidence type="ECO:0000313" key="4">
    <source>
        <dbReference type="Proteomes" id="UP001610563"/>
    </source>
</evidence>
<gene>
    <name evidence="3" type="ORF">BJX66DRAFT_352770</name>
</gene>